<dbReference type="Proteomes" id="UP000000702">
    <property type="component" value="Unassembled WGS sequence"/>
</dbReference>
<evidence type="ECO:0000313" key="1">
    <source>
        <dbReference type="EMBL" id="CCD11852.1"/>
    </source>
</evidence>
<keyword evidence="2" id="KW-1185">Reference proteome</keyword>
<accession>F9W3X4</accession>
<protein>
    <submittedName>
        <fullName evidence="1">Uncharacterized protein</fullName>
    </submittedName>
</protein>
<reference evidence="1 2" key="2">
    <citation type="journal article" date="2012" name="Proc. Natl. Acad. Sci. U.S.A.">
        <title>Antigenic diversity is generated by distinct evolutionary mechanisms in African trypanosome species.</title>
        <authorList>
            <person name="Jackson A.P."/>
            <person name="Berry A."/>
            <person name="Aslett M."/>
            <person name="Allison H.C."/>
            <person name="Burton P."/>
            <person name="Vavrova-Anderson J."/>
            <person name="Brown R."/>
            <person name="Browne H."/>
            <person name="Corton N."/>
            <person name="Hauser H."/>
            <person name="Gamble J."/>
            <person name="Gilderthorp R."/>
            <person name="Marcello L."/>
            <person name="McQuillan J."/>
            <person name="Otto T.D."/>
            <person name="Quail M.A."/>
            <person name="Sanders M.J."/>
            <person name="van Tonder A."/>
            <person name="Ginger M.L."/>
            <person name="Field M.C."/>
            <person name="Barry J.D."/>
            <person name="Hertz-Fowler C."/>
            <person name="Berriman M."/>
        </authorList>
    </citation>
    <scope>NUCLEOTIDE SEQUENCE [LARGE SCALE GENOMIC DNA]</scope>
    <source>
        <strain evidence="1 2">IL3000</strain>
    </source>
</reference>
<proteinExistence type="predicted"/>
<dbReference type="EMBL" id="CAEQ01000489">
    <property type="protein sequence ID" value="CCD11852.1"/>
    <property type="molecule type" value="Genomic_DNA"/>
</dbReference>
<sequence length="140" mass="16103">MVVSTVMGRDPGNNAFAVEPQKLKLGRALEKRQVHVEHQKARRLKQMGERGWRTVAPLSGAASRDIKRRVAGHWPQPFTRTRSFIGMRRSNAKAEQHLADTTDATHREMRKVVHATKLSRVLFWPPIPPIKWVQKQKKKS</sequence>
<evidence type="ECO:0000313" key="2">
    <source>
        <dbReference type="Proteomes" id="UP000000702"/>
    </source>
</evidence>
<gene>
    <name evidence="1" type="ORF">TCIL3000_0_27920</name>
</gene>
<dbReference type="AlphaFoldDB" id="F9W3X4"/>
<organism evidence="1 2">
    <name type="scientific">Trypanosoma congolense (strain IL3000)</name>
    <dbReference type="NCBI Taxonomy" id="1068625"/>
    <lineage>
        <taxon>Eukaryota</taxon>
        <taxon>Discoba</taxon>
        <taxon>Euglenozoa</taxon>
        <taxon>Kinetoplastea</taxon>
        <taxon>Metakinetoplastina</taxon>
        <taxon>Trypanosomatida</taxon>
        <taxon>Trypanosomatidae</taxon>
        <taxon>Trypanosoma</taxon>
        <taxon>Nannomonas</taxon>
    </lineage>
</organism>
<comment type="caution">
    <text evidence="1">The sequence shown here is derived from an EMBL/GenBank/DDBJ whole genome shotgun (WGS) entry which is preliminary data.</text>
</comment>
<name>F9W3X4_TRYCI</name>
<reference evidence="2" key="1">
    <citation type="submission" date="2011-07" db="EMBL/GenBank/DDBJ databases">
        <title>Divergent evolution of antigenic variation in African trypanosomes.</title>
        <authorList>
            <person name="Jackson A.P."/>
            <person name="Berry A."/>
            <person name="Allison H.C."/>
            <person name="Burton P."/>
            <person name="Anderson J."/>
            <person name="Aslett M."/>
            <person name="Brown R."/>
            <person name="Corton N."/>
            <person name="Harris D."/>
            <person name="Hauser H."/>
            <person name="Gamble J."/>
            <person name="Gilderthorp R."/>
            <person name="McQuillan J."/>
            <person name="Quail M.A."/>
            <person name="Sanders M."/>
            <person name="Van Tonder A."/>
            <person name="Ginger M.L."/>
            <person name="Donelson J.E."/>
            <person name="Field M.C."/>
            <person name="Barry J.D."/>
            <person name="Berriman M."/>
            <person name="Hertz-Fowler C."/>
        </authorList>
    </citation>
    <scope>NUCLEOTIDE SEQUENCE [LARGE SCALE GENOMIC DNA]</scope>
    <source>
        <strain evidence="2">IL3000</strain>
    </source>
</reference>